<comment type="caution">
    <text evidence="1">The sequence shown here is derived from an EMBL/GenBank/DDBJ whole genome shotgun (WGS) entry which is preliminary data.</text>
</comment>
<keyword evidence="2" id="KW-1185">Reference proteome</keyword>
<dbReference type="Pfam" id="PF20131">
    <property type="entry name" value="MC3"/>
    <property type="match status" value="1"/>
</dbReference>
<proteinExistence type="predicted"/>
<protein>
    <submittedName>
        <fullName evidence="1">Uncharacterized protein</fullName>
    </submittedName>
</protein>
<dbReference type="AlphaFoldDB" id="A0A7X0CYE3"/>
<reference evidence="1 2" key="1">
    <citation type="submission" date="2020-08" db="EMBL/GenBank/DDBJ databases">
        <title>Genomic Encyclopedia of Type Strains, Phase IV (KMG-IV): sequencing the most valuable type-strain genomes for metagenomic binning, comparative biology and taxonomic classification.</title>
        <authorList>
            <person name="Goeker M."/>
        </authorList>
    </citation>
    <scope>NUCLEOTIDE SEQUENCE [LARGE SCALE GENOMIC DNA]</scope>
    <source>
        <strain evidence="1 2">DSM 100734</strain>
    </source>
</reference>
<gene>
    <name evidence="1" type="ORF">HNQ72_000999</name>
</gene>
<dbReference type="RefSeq" id="WP_183990083.1">
    <property type="nucleotide sequence ID" value="NZ_BMHW01000001.1"/>
</dbReference>
<dbReference type="InterPro" id="IPR045390">
    <property type="entry name" value="ABC-3C_MC3"/>
</dbReference>
<evidence type="ECO:0000313" key="1">
    <source>
        <dbReference type="EMBL" id="MBB6161202.1"/>
    </source>
</evidence>
<dbReference type="Proteomes" id="UP000547879">
    <property type="component" value="Unassembled WGS sequence"/>
</dbReference>
<sequence>MRPWNERPVEIRNLFNPAFCGLVLSRALTAFQEIDGRGMPFSLSLLVLPLCLHRQTRDVLRANKKSYFLKIVSEHPELQVGLARRCSDIIPFTFEGFGLLMQSGALAVEGNGRLRIGPGIRKTLSGTAESIECQRAAAFLGKEFARIADRSTVYATLGVRP</sequence>
<organism evidence="1 2">
    <name type="scientific">Rhizobium wenxiniae</name>
    <dbReference type="NCBI Taxonomy" id="1737357"/>
    <lineage>
        <taxon>Bacteria</taxon>
        <taxon>Pseudomonadati</taxon>
        <taxon>Pseudomonadota</taxon>
        <taxon>Alphaproteobacteria</taxon>
        <taxon>Hyphomicrobiales</taxon>
        <taxon>Rhizobiaceae</taxon>
        <taxon>Rhizobium/Agrobacterium group</taxon>
        <taxon>Rhizobium</taxon>
    </lineage>
</organism>
<dbReference type="EMBL" id="JACHEG010000001">
    <property type="protein sequence ID" value="MBB6161202.1"/>
    <property type="molecule type" value="Genomic_DNA"/>
</dbReference>
<accession>A0A7X0CYE3</accession>
<name>A0A7X0CYE3_9HYPH</name>
<evidence type="ECO:0000313" key="2">
    <source>
        <dbReference type="Proteomes" id="UP000547879"/>
    </source>
</evidence>